<comment type="caution">
    <text evidence="1">The sequence shown here is derived from an EMBL/GenBank/DDBJ whole genome shotgun (WGS) entry which is preliminary data.</text>
</comment>
<name>A0ACC2X1Z6_9TREE</name>
<evidence type="ECO:0000313" key="1">
    <source>
        <dbReference type="EMBL" id="KAJ9116792.1"/>
    </source>
</evidence>
<dbReference type="EMBL" id="JASBWV010000035">
    <property type="protein sequence ID" value="KAJ9116792.1"/>
    <property type="molecule type" value="Genomic_DNA"/>
</dbReference>
<dbReference type="Proteomes" id="UP001234202">
    <property type="component" value="Unassembled WGS sequence"/>
</dbReference>
<accession>A0ACC2X1Z6</accession>
<evidence type="ECO:0000313" key="2">
    <source>
        <dbReference type="Proteomes" id="UP001234202"/>
    </source>
</evidence>
<gene>
    <name evidence="1" type="ORF">QFC24_006687</name>
</gene>
<protein>
    <submittedName>
        <fullName evidence="1">Uncharacterized protein</fullName>
    </submittedName>
</protein>
<reference evidence="1" key="1">
    <citation type="submission" date="2023-04" db="EMBL/GenBank/DDBJ databases">
        <title>Draft Genome sequencing of Naganishia species isolated from polar environments using Oxford Nanopore Technology.</title>
        <authorList>
            <person name="Leo P."/>
            <person name="Venkateswaran K."/>
        </authorList>
    </citation>
    <scope>NUCLEOTIDE SEQUENCE</scope>
    <source>
        <strain evidence="1">DBVPG 5303</strain>
    </source>
</reference>
<organism evidence="1 2">
    <name type="scientific">Naganishia onofrii</name>
    <dbReference type="NCBI Taxonomy" id="1851511"/>
    <lineage>
        <taxon>Eukaryota</taxon>
        <taxon>Fungi</taxon>
        <taxon>Dikarya</taxon>
        <taxon>Basidiomycota</taxon>
        <taxon>Agaricomycotina</taxon>
        <taxon>Tremellomycetes</taxon>
        <taxon>Filobasidiales</taxon>
        <taxon>Filobasidiaceae</taxon>
        <taxon>Naganishia</taxon>
    </lineage>
</organism>
<keyword evidence="2" id="KW-1185">Reference proteome</keyword>
<proteinExistence type="predicted"/>
<sequence length="116" mass="12536">MADVVETWVKKVVPLQRQGHRIGSPAPAGNTVASLTAFFAACDARSDCIKPSFITMRAYVSAVAALKGYVTEVHAAFPDMPIWLTAFACHFFGGQPQPTSQQQVHDFMGGLGIYFS</sequence>